<proteinExistence type="predicted"/>
<reference evidence="4 5" key="2">
    <citation type="submission" date="2024-07" db="EMBL/GenBank/DDBJ databases">
        <authorList>
            <person name="Akdeniz Z."/>
        </authorList>
    </citation>
    <scope>NUCLEOTIDE SEQUENCE [LARGE SCALE GENOMIC DNA]</scope>
</reference>
<organism evidence="3">
    <name type="scientific">Hexamita inflata</name>
    <dbReference type="NCBI Taxonomy" id="28002"/>
    <lineage>
        <taxon>Eukaryota</taxon>
        <taxon>Metamonada</taxon>
        <taxon>Diplomonadida</taxon>
        <taxon>Hexamitidae</taxon>
        <taxon>Hexamitinae</taxon>
        <taxon>Hexamita</taxon>
    </lineage>
</organism>
<evidence type="ECO:0000256" key="1">
    <source>
        <dbReference type="SAM" id="Phobius"/>
    </source>
</evidence>
<gene>
    <name evidence="4" type="ORF">HINF_LOCUS23402</name>
    <name evidence="3" type="ORF">HINF_LOCUS44781</name>
</gene>
<feature type="transmembrane region" description="Helical" evidence="1">
    <location>
        <begin position="409"/>
        <end position="432"/>
    </location>
</feature>
<sequence>MISQFLLISLTFATVQQDLVKKSAITVSSPLINTMAPITVETISSQLYYLNILLDVADNSQLYFKFDQPITKLFISASPVAHSDFSSVAFIDCSSFDATKIYNYNYSTSQRIYIVFESVKAPTMIESANYVTVSANTTIIPTQLYNYFLIQSAKNTTMVYGNVSVSTVANTLFDFNSDQLNSGYIQLFTNPQKLYVIQTGSNLEINIQFFNGVQLVQDQHIQVNFSKVDSVYVNNTQFFNLSAESCFGDKIQLSYQSTASTSQTLQNYKVYYPITGPQSTFTLFTAPSTGLIDLFMFSHFFSAVFEDSLIAFNDKKRLQLRFGKATGSGSVYVSNSNQYKTSCEVANNAHLVKKFNMNESAVLNDRQFEMNVSYDGKSKYVYIINENNGHQRMYTPAEIELSGKIVASWAIGAGIAACVLMVVGIVVIALGIKASKPSKEYYDYVKRGLIEK</sequence>
<keyword evidence="1" id="KW-0472">Membrane</keyword>
<feature type="signal peptide" evidence="2">
    <location>
        <begin position="1"/>
        <end position="17"/>
    </location>
</feature>
<keyword evidence="5" id="KW-1185">Reference proteome</keyword>
<protein>
    <submittedName>
        <fullName evidence="4">Hypothetical_protein</fullName>
    </submittedName>
</protein>
<keyword evidence="1" id="KW-0812">Transmembrane</keyword>
<reference evidence="3" key="1">
    <citation type="submission" date="2023-06" db="EMBL/GenBank/DDBJ databases">
        <authorList>
            <person name="Kurt Z."/>
        </authorList>
    </citation>
    <scope>NUCLEOTIDE SEQUENCE</scope>
</reference>
<feature type="chain" id="PRO_5041662121" evidence="2">
    <location>
        <begin position="18"/>
        <end position="452"/>
    </location>
</feature>
<keyword evidence="1" id="KW-1133">Transmembrane helix</keyword>
<dbReference type="EMBL" id="CAXDID020000067">
    <property type="protein sequence ID" value="CAL6012649.1"/>
    <property type="molecule type" value="Genomic_DNA"/>
</dbReference>
<keyword evidence="2" id="KW-0732">Signal</keyword>
<dbReference type="Proteomes" id="UP001642409">
    <property type="component" value="Unassembled WGS sequence"/>
</dbReference>
<dbReference type="EMBL" id="CATOUU010000884">
    <property type="protein sequence ID" value="CAI9957136.1"/>
    <property type="molecule type" value="Genomic_DNA"/>
</dbReference>
<evidence type="ECO:0000313" key="5">
    <source>
        <dbReference type="Proteomes" id="UP001642409"/>
    </source>
</evidence>
<name>A0AA86QDF4_9EUKA</name>
<comment type="caution">
    <text evidence="3">The sequence shown here is derived from an EMBL/GenBank/DDBJ whole genome shotgun (WGS) entry which is preliminary data.</text>
</comment>
<dbReference type="AlphaFoldDB" id="A0AA86QDF4"/>
<evidence type="ECO:0000313" key="4">
    <source>
        <dbReference type="EMBL" id="CAL6012649.1"/>
    </source>
</evidence>
<accession>A0AA86QDF4</accession>
<evidence type="ECO:0000313" key="3">
    <source>
        <dbReference type="EMBL" id="CAI9957136.1"/>
    </source>
</evidence>
<evidence type="ECO:0000256" key="2">
    <source>
        <dbReference type="SAM" id="SignalP"/>
    </source>
</evidence>